<comment type="caution">
    <text evidence="2">The sequence shown here is derived from an EMBL/GenBank/DDBJ whole genome shotgun (WGS) entry which is preliminary data.</text>
</comment>
<evidence type="ECO:0000313" key="3">
    <source>
        <dbReference type="Proteomes" id="UP001139447"/>
    </source>
</evidence>
<sequence>MKSKVQFRLRIYREDHIAVGPGKIALLEAIAETGSISAAAKQLGMSYRRAWVLVDEMNRALSAPAVQTATGGMHGGGTALTSVGQDLVKRYRAIESTARVAAAADIAALTRLLAP</sequence>
<dbReference type="PANTHER" id="PTHR30432">
    <property type="entry name" value="TRANSCRIPTIONAL REGULATOR MODE"/>
    <property type="match status" value="1"/>
</dbReference>
<dbReference type="GO" id="GO:0003700">
    <property type="term" value="F:DNA-binding transcription factor activity"/>
    <property type="evidence" value="ECO:0007669"/>
    <property type="project" value="InterPro"/>
</dbReference>
<dbReference type="InterPro" id="IPR051815">
    <property type="entry name" value="Molybdate_resp_trans_reg"/>
</dbReference>
<dbReference type="InterPro" id="IPR036388">
    <property type="entry name" value="WH-like_DNA-bd_sf"/>
</dbReference>
<dbReference type="InterPro" id="IPR000847">
    <property type="entry name" value="LysR_HTH_N"/>
</dbReference>
<evidence type="ECO:0000259" key="1">
    <source>
        <dbReference type="Pfam" id="PF00126"/>
    </source>
</evidence>
<dbReference type="EMBL" id="JALGBI010000001">
    <property type="protein sequence ID" value="MCJ0764482.1"/>
    <property type="molecule type" value="Genomic_DNA"/>
</dbReference>
<gene>
    <name evidence="2" type="ORF">MMF98_14790</name>
</gene>
<reference evidence="2" key="1">
    <citation type="submission" date="2022-03" db="EMBL/GenBank/DDBJ databases">
        <authorList>
            <person name="Woo C.Y."/>
        </authorList>
    </citation>
    <scope>NUCLEOTIDE SEQUENCE</scope>
    <source>
        <strain evidence="2">CYS-02</strain>
    </source>
</reference>
<dbReference type="AlphaFoldDB" id="A0A9X2AQE6"/>
<dbReference type="RefSeq" id="WP_243307137.1">
    <property type="nucleotide sequence ID" value="NZ_JALGBI010000001.1"/>
</dbReference>
<organism evidence="2 3">
    <name type="scientific">Variovorax terrae</name>
    <dbReference type="NCBI Taxonomy" id="2923278"/>
    <lineage>
        <taxon>Bacteria</taxon>
        <taxon>Pseudomonadati</taxon>
        <taxon>Pseudomonadota</taxon>
        <taxon>Betaproteobacteria</taxon>
        <taxon>Burkholderiales</taxon>
        <taxon>Comamonadaceae</taxon>
        <taxon>Variovorax</taxon>
    </lineage>
</organism>
<feature type="domain" description="HTH lysR-type" evidence="1">
    <location>
        <begin position="24"/>
        <end position="84"/>
    </location>
</feature>
<dbReference type="Pfam" id="PF00126">
    <property type="entry name" value="HTH_1"/>
    <property type="match status" value="1"/>
</dbReference>
<protein>
    <submittedName>
        <fullName evidence="2">Winged helix-turn-helix domain-containing protein</fullName>
    </submittedName>
</protein>
<dbReference type="PANTHER" id="PTHR30432:SF1">
    <property type="entry name" value="DNA-BINDING TRANSCRIPTIONAL DUAL REGULATOR MODE"/>
    <property type="match status" value="1"/>
</dbReference>
<name>A0A9X2AQE6_9BURK</name>
<dbReference type="Proteomes" id="UP001139447">
    <property type="component" value="Unassembled WGS sequence"/>
</dbReference>
<dbReference type="InterPro" id="IPR036390">
    <property type="entry name" value="WH_DNA-bd_sf"/>
</dbReference>
<proteinExistence type="predicted"/>
<keyword evidence="3" id="KW-1185">Reference proteome</keyword>
<dbReference type="Gene3D" id="1.10.10.10">
    <property type="entry name" value="Winged helix-like DNA-binding domain superfamily/Winged helix DNA-binding domain"/>
    <property type="match status" value="1"/>
</dbReference>
<accession>A0A9X2AQE6</accession>
<evidence type="ECO:0000313" key="2">
    <source>
        <dbReference type="EMBL" id="MCJ0764482.1"/>
    </source>
</evidence>
<dbReference type="SUPFAM" id="SSF46785">
    <property type="entry name" value="Winged helix' DNA-binding domain"/>
    <property type="match status" value="1"/>
</dbReference>